<dbReference type="OrthoDB" id="9808093at2"/>
<dbReference type="PANTHER" id="PTHR42959:SF1">
    <property type="entry name" value="CARBAMOYLTRANSFERASE HYPF"/>
    <property type="match status" value="1"/>
</dbReference>
<sequence>MPEPVLRMEIIALGTVQGVGFRPFVYRLARKWNVTGTILNTDQGVVIEVEGKEPSVQSFINTLSMSPPPLARITSLHQHQHHSLKGFKEFSILKSMSLHKSQALIPADVALCKDCLDDILDPHNRRFSYPFTNCTNCGPRFTIVETIPYDRLGTSMKSFPLCSQCRMEYEDPGNRRFHAQPNACAECGPQLSYHDADGKKLKAFSPLEEVARSLKQGQIVAMRGLGGFHLVVDAGSEEAVTRLRKRKGRKSKPLAVMTASVDEVNRFCILDNTAAELLQGVERPIVLLPRKESCLAEAVTPGIAEIGVMLPYTPLHQLLFLQPDCPRTLVMTSGNRSGAPIFTANKAAVEGLCGIADCFLLHNREIMTRVDDSVARISRRGVQLLRRARGYVPAATVLQQEFPSILACGGGLKSTFCLTRGSEAFLSQHIGDLFNLESLDFYRESIYHFKRLLQVEPEAVVCDLHPDYLSSHYAKELNLPLYKIQHHHAHAAAVLAEHGIEEKVLALVLDGTGLGDDNSSWGGEVLLADCLDYERVGSLTPMLLPGGDAAAEEPWRMGLSLLFNLGQNEPEIQFAEKQKQRALWQMMEQGFNCPVTTSCGRFFDGIAALLGVCLLADYEGQAAMELESLAWREKGGQDLGGLLENCSWKEATVCSDNRLILQQDILVQKVLNQLTDGRAAATIALDFHLCLIRSFFDLLCKLAEKTGVSHIVLTGGCMQNTLLLEGLFILLEQNNFIVHTGQQIPVNDGGIALGQAIIGGLRHVSGCTHESNRNPG</sequence>
<evidence type="ECO:0000313" key="12">
    <source>
        <dbReference type="EMBL" id="AGF77727.1"/>
    </source>
</evidence>
<dbReference type="PIRSF" id="PIRSF006256">
    <property type="entry name" value="CMPcnvr_hdrg_mat"/>
    <property type="match status" value="1"/>
</dbReference>
<comment type="pathway">
    <text evidence="1">Protein modification; [NiFe] hydrogenase maturation.</text>
</comment>
<keyword evidence="9" id="KW-0378">Hydrolase</keyword>
<comment type="catalytic activity">
    <reaction evidence="7">
        <text>C-terminal L-cysteinyl-[HypE protein] + carbamoyl phosphate + ATP + H2O = C-terminal S-carboxamide-L-cysteinyl-[HypE protein] + AMP + phosphate + diphosphate + H(+)</text>
        <dbReference type="Rhea" id="RHEA:55636"/>
        <dbReference type="Rhea" id="RHEA-COMP:14247"/>
        <dbReference type="Rhea" id="RHEA-COMP:14392"/>
        <dbReference type="ChEBI" id="CHEBI:15377"/>
        <dbReference type="ChEBI" id="CHEBI:15378"/>
        <dbReference type="ChEBI" id="CHEBI:30616"/>
        <dbReference type="ChEBI" id="CHEBI:33019"/>
        <dbReference type="ChEBI" id="CHEBI:43474"/>
        <dbReference type="ChEBI" id="CHEBI:58228"/>
        <dbReference type="ChEBI" id="CHEBI:76913"/>
        <dbReference type="ChEBI" id="CHEBI:139126"/>
        <dbReference type="ChEBI" id="CHEBI:456215"/>
    </reaction>
</comment>
<dbReference type="SUPFAM" id="SSF54975">
    <property type="entry name" value="Acylphosphatase/BLUF domain-like"/>
    <property type="match status" value="1"/>
</dbReference>
<dbReference type="NCBIfam" id="TIGR00143">
    <property type="entry name" value="hypF"/>
    <property type="match status" value="1"/>
</dbReference>
<dbReference type="InterPro" id="IPR055128">
    <property type="entry name" value="HypF_C_2"/>
</dbReference>
<evidence type="ECO:0000259" key="11">
    <source>
        <dbReference type="PROSITE" id="PS51163"/>
    </source>
</evidence>
<dbReference type="PROSITE" id="PS51160">
    <property type="entry name" value="ACYLPHOSPHATASE_3"/>
    <property type="match status" value="1"/>
</dbReference>
<dbReference type="PANTHER" id="PTHR42959">
    <property type="entry name" value="CARBAMOYLTRANSFERASE"/>
    <property type="match status" value="1"/>
</dbReference>
<dbReference type="EC" id="6.2.-.-" evidence="8"/>
<dbReference type="RefSeq" id="WP_015403421.1">
    <property type="nucleotide sequence ID" value="NC_020304.1"/>
</dbReference>
<dbReference type="eggNOG" id="COG0068">
    <property type="taxonomic scope" value="Bacteria"/>
</dbReference>
<evidence type="ECO:0000256" key="3">
    <source>
        <dbReference type="ARBA" id="ARBA00022598"/>
    </source>
</evidence>
<dbReference type="InterPro" id="IPR041440">
    <property type="entry name" value="HypF_C"/>
</dbReference>
<dbReference type="PROSITE" id="PS51163">
    <property type="entry name" value="YRDC"/>
    <property type="match status" value="1"/>
</dbReference>
<feature type="domain" description="Acylphosphatase-like" evidence="10">
    <location>
        <begin position="7"/>
        <end position="94"/>
    </location>
</feature>
<dbReference type="STRING" id="1167006.UWK_01159"/>
<evidence type="ECO:0000313" key="13">
    <source>
        <dbReference type="Proteomes" id="UP000011721"/>
    </source>
</evidence>
<dbReference type="InterPro" id="IPR017945">
    <property type="entry name" value="DHBP_synth_RibB-like_a/b_dom"/>
</dbReference>
<evidence type="ECO:0000256" key="8">
    <source>
        <dbReference type="PIRNR" id="PIRNR006256"/>
    </source>
</evidence>
<evidence type="ECO:0000259" key="10">
    <source>
        <dbReference type="PROSITE" id="PS51160"/>
    </source>
</evidence>
<dbReference type="HOGENOM" id="CLU_009164_0_0_7"/>
<dbReference type="Pfam" id="PF22521">
    <property type="entry name" value="HypF_C_2"/>
    <property type="match status" value="1"/>
</dbReference>
<dbReference type="Pfam" id="PF17788">
    <property type="entry name" value="HypF_C"/>
    <property type="match status" value="1"/>
</dbReference>
<protein>
    <recommendedName>
        <fullName evidence="8">Carbamoyltransferase</fullName>
        <ecNumber evidence="8">6.2.-.-</ecNumber>
    </recommendedName>
</protein>
<dbReference type="EMBL" id="CP003985">
    <property type="protein sequence ID" value="AGF77727.1"/>
    <property type="molecule type" value="Genomic_DNA"/>
</dbReference>
<evidence type="ECO:0000256" key="6">
    <source>
        <dbReference type="ARBA" id="ARBA00022833"/>
    </source>
</evidence>
<name>M1P7Q0_DESSD</name>
<dbReference type="Gene3D" id="3.90.870.50">
    <property type="match status" value="1"/>
</dbReference>
<keyword evidence="5" id="KW-0863">Zinc-finger</keyword>
<dbReference type="Proteomes" id="UP000011721">
    <property type="component" value="Chromosome"/>
</dbReference>
<reference evidence="13" key="1">
    <citation type="journal article" date="2013" name="Stand. Genomic Sci.">
        <title>Complete genome sequence of Desulfocapsa sulfexigens, a marine deltaproteobacterium specialized in disproportionating inorganic sulfur compounds.</title>
        <authorList>
            <person name="Finster K.W."/>
            <person name="Kjeldsen K.U."/>
            <person name="Kube M."/>
            <person name="Reinhardt R."/>
            <person name="Mussmann M."/>
            <person name="Amann R."/>
            <person name="Schreiber L."/>
        </authorList>
    </citation>
    <scope>NUCLEOTIDE SEQUENCE [LARGE SCALE GENOMIC DNA]</scope>
    <source>
        <strain evidence="13">DSM 10523 / SB164P1</strain>
    </source>
</reference>
<feature type="active site" evidence="9">
    <location>
        <position position="22"/>
    </location>
</feature>
<comment type="catalytic activity">
    <reaction evidence="9">
        <text>an acyl phosphate + H2O = a carboxylate + phosphate + H(+)</text>
        <dbReference type="Rhea" id="RHEA:14965"/>
        <dbReference type="ChEBI" id="CHEBI:15377"/>
        <dbReference type="ChEBI" id="CHEBI:15378"/>
        <dbReference type="ChEBI" id="CHEBI:29067"/>
        <dbReference type="ChEBI" id="CHEBI:43474"/>
        <dbReference type="ChEBI" id="CHEBI:59918"/>
        <dbReference type="EC" id="3.6.1.7"/>
    </reaction>
</comment>
<keyword evidence="13" id="KW-1185">Reference proteome</keyword>
<evidence type="ECO:0000256" key="2">
    <source>
        <dbReference type="ARBA" id="ARBA00008097"/>
    </source>
</evidence>
<dbReference type="GO" id="GO:0003725">
    <property type="term" value="F:double-stranded RNA binding"/>
    <property type="evidence" value="ECO:0007669"/>
    <property type="project" value="InterPro"/>
</dbReference>
<dbReference type="PATRIC" id="fig|1167006.5.peg.1288"/>
<dbReference type="GO" id="GO:0016874">
    <property type="term" value="F:ligase activity"/>
    <property type="evidence" value="ECO:0007669"/>
    <property type="project" value="UniProtKB-UniRule"/>
</dbReference>
<feature type="domain" description="YrdC-like" evidence="11">
    <location>
        <begin position="204"/>
        <end position="390"/>
    </location>
</feature>
<dbReference type="GO" id="GO:0051604">
    <property type="term" value="P:protein maturation"/>
    <property type="evidence" value="ECO:0007669"/>
    <property type="project" value="TreeGrafter"/>
</dbReference>
<evidence type="ECO:0000256" key="1">
    <source>
        <dbReference type="ARBA" id="ARBA00004711"/>
    </source>
</evidence>
<evidence type="ECO:0000256" key="7">
    <source>
        <dbReference type="ARBA" id="ARBA00048220"/>
    </source>
</evidence>
<dbReference type="GO" id="GO:0008270">
    <property type="term" value="F:zinc ion binding"/>
    <property type="evidence" value="ECO:0007669"/>
    <property type="project" value="UniProtKB-KW"/>
</dbReference>
<evidence type="ECO:0000256" key="9">
    <source>
        <dbReference type="PROSITE-ProRule" id="PRU00520"/>
    </source>
</evidence>
<dbReference type="GO" id="GO:0003998">
    <property type="term" value="F:acylphosphatase activity"/>
    <property type="evidence" value="ECO:0007669"/>
    <property type="project" value="UniProtKB-EC"/>
</dbReference>
<dbReference type="AlphaFoldDB" id="M1P7Q0"/>
<dbReference type="UniPathway" id="UPA00335"/>
<gene>
    <name evidence="12" type="ordered locus">UWK_01159</name>
</gene>
<dbReference type="Gene3D" id="3.30.110.120">
    <property type="match status" value="1"/>
</dbReference>
<dbReference type="Pfam" id="PF01300">
    <property type="entry name" value="Sua5_yciO_yrdC"/>
    <property type="match status" value="1"/>
</dbReference>
<organism evidence="12 13">
    <name type="scientific">Desulfocapsa sulfexigens (strain DSM 10523 / SB164P1)</name>
    <dbReference type="NCBI Taxonomy" id="1167006"/>
    <lineage>
        <taxon>Bacteria</taxon>
        <taxon>Pseudomonadati</taxon>
        <taxon>Thermodesulfobacteriota</taxon>
        <taxon>Desulfobulbia</taxon>
        <taxon>Desulfobulbales</taxon>
        <taxon>Desulfocapsaceae</taxon>
        <taxon>Desulfocapsa</taxon>
    </lineage>
</organism>
<evidence type="ECO:0000256" key="4">
    <source>
        <dbReference type="ARBA" id="ARBA00022723"/>
    </source>
</evidence>
<dbReference type="InterPro" id="IPR011125">
    <property type="entry name" value="Znf_HypF"/>
</dbReference>
<dbReference type="Gene3D" id="3.30.420.40">
    <property type="match status" value="1"/>
</dbReference>
<keyword evidence="6" id="KW-0862">Zinc</keyword>
<dbReference type="InterPro" id="IPR001792">
    <property type="entry name" value="Acylphosphatase-like_dom"/>
</dbReference>
<comment type="similarity">
    <text evidence="2 8">Belongs to the carbamoyltransferase HypF family.</text>
</comment>
<keyword evidence="4" id="KW-0479">Metal-binding</keyword>
<dbReference type="Pfam" id="PF00708">
    <property type="entry name" value="Acylphosphatase"/>
    <property type="match status" value="1"/>
</dbReference>
<dbReference type="GO" id="GO:0016743">
    <property type="term" value="F:carboxyl- or carbamoyltransferase activity"/>
    <property type="evidence" value="ECO:0007669"/>
    <property type="project" value="UniProtKB-UniRule"/>
</dbReference>
<dbReference type="InterPro" id="IPR004421">
    <property type="entry name" value="Carbamoyltransferase_HypF"/>
</dbReference>
<dbReference type="InterPro" id="IPR051060">
    <property type="entry name" value="Carbamoyltrans_HypF-like"/>
</dbReference>
<keyword evidence="3" id="KW-0436">Ligase</keyword>
<dbReference type="Pfam" id="PF07503">
    <property type="entry name" value="zf-HYPF"/>
    <property type="match status" value="2"/>
</dbReference>
<accession>M1P7Q0</accession>
<dbReference type="InterPro" id="IPR006070">
    <property type="entry name" value="Sua5-like_dom"/>
</dbReference>
<feature type="active site" evidence="9">
    <location>
        <position position="40"/>
    </location>
</feature>
<dbReference type="Gene3D" id="3.30.420.360">
    <property type="match status" value="1"/>
</dbReference>
<evidence type="ECO:0000256" key="5">
    <source>
        <dbReference type="ARBA" id="ARBA00022771"/>
    </source>
</evidence>
<dbReference type="KEGG" id="dsf:UWK_01159"/>
<proteinExistence type="inferred from homology"/>
<dbReference type="InterPro" id="IPR036046">
    <property type="entry name" value="Acylphosphatase-like_dom_sf"/>
</dbReference>
<dbReference type="SUPFAM" id="SSF55821">
    <property type="entry name" value="YrdC/RibB"/>
    <property type="match status" value="1"/>
</dbReference>